<dbReference type="EMBL" id="JBHRTR010000007">
    <property type="protein sequence ID" value="MFC3226180.1"/>
    <property type="molecule type" value="Genomic_DNA"/>
</dbReference>
<dbReference type="PANTHER" id="PTHR48081:SF33">
    <property type="entry name" value="KYNURENINE FORMAMIDASE"/>
    <property type="match status" value="1"/>
</dbReference>
<sequence>MAAVWLEYDQEALDAQYNNRLAVPTVQNHFDNWKAWSAGTREALNCRLNQSYGRTGAEKLNIFPAPRGNAPIQLFVHGGYWQSMDKSDFDYIAEGLAPLGANVLVVNYGLAPNVGMDDIVRQIRSACAWAWRNAKDFNGDPNRIFISGHSAGAHLAAMAALTDWQAFDPELPPDLVKGACCVSGIYELEPIRLSYLNANLQLDPQSAARNSPLQILQEDKRRLPPVSMVLCVGGDESKEFKRQQEAFGAAWTGRGLACEVIPRPGLHHFNVIDELADLDSPLNLAVLRQMGL</sequence>
<keyword evidence="1 3" id="KW-0378">Hydrolase</keyword>
<dbReference type="GO" id="GO:0016787">
    <property type="term" value="F:hydrolase activity"/>
    <property type="evidence" value="ECO:0007669"/>
    <property type="project" value="UniProtKB-KW"/>
</dbReference>
<evidence type="ECO:0000259" key="2">
    <source>
        <dbReference type="Pfam" id="PF20434"/>
    </source>
</evidence>
<dbReference type="InterPro" id="IPR029058">
    <property type="entry name" value="AB_hydrolase_fold"/>
</dbReference>
<dbReference type="Gene3D" id="3.40.50.1820">
    <property type="entry name" value="alpha/beta hydrolase"/>
    <property type="match status" value="1"/>
</dbReference>
<dbReference type="InterPro" id="IPR049492">
    <property type="entry name" value="BD-FAE-like_dom"/>
</dbReference>
<keyword evidence="4" id="KW-1185">Reference proteome</keyword>
<gene>
    <name evidence="3" type="ORF">ACFOGJ_03010</name>
</gene>
<accession>A0ABV7KV50</accession>
<dbReference type="PANTHER" id="PTHR48081">
    <property type="entry name" value="AB HYDROLASE SUPERFAMILY PROTEIN C4A8.06C"/>
    <property type="match status" value="1"/>
</dbReference>
<reference evidence="4" key="1">
    <citation type="journal article" date="2019" name="Int. J. Syst. Evol. Microbiol.">
        <title>The Global Catalogue of Microorganisms (GCM) 10K type strain sequencing project: providing services to taxonomists for standard genome sequencing and annotation.</title>
        <authorList>
            <consortium name="The Broad Institute Genomics Platform"/>
            <consortium name="The Broad Institute Genome Sequencing Center for Infectious Disease"/>
            <person name="Wu L."/>
            <person name="Ma J."/>
        </authorList>
    </citation>
    <scope>NUCLEOTIDE SEQUENCE [LARGE SCALE GENOMIC DNA]</scope>
    <source>
        <strain evidence="4">KCTC 42964</strain>
    </source>
</reference>
<proteinExistence type="predicted"/>
<evidence type="ECO:0000313" key="4">
    <source>
        <dbReference type="Proteomes" id="UP001595528"/>
    </source>
</evidence>
<protein>
    <submittedName>
        <fullName evidence="3">Alpha/beta hydrolase</fullName>
    </submittedName>
</protein>
<name>A0ABV7KV50_9PROT</name>
<dbReference type="Proteomes" id="UP001595528">
    <property type="component" value="Unassembled WGS sequence"/>
</dbReference>
<dbReference type="Pfam" id="PF20434">
    <property type="entry name" value="BD-FAE"/>
    <property type="match status" value="1"/>
</dbReference>
<evidence type="ECO:0000256" key="1">
    <source>
        <dbReference type="ARBA" id="ARBA00022801"/>
    </source>
</evidence>
<comment type="caution">
    <text evidence="3">The sequence shown here is derived from an EMBL/GenBank/DDBJ whole genome shotgun (WGS) entry which is preliminary data.</text>
</comment>
<feature type="domain" description="BD-FAE-like" evidence="2">
    <location>
        <begin position="67"/>
        <end position="168"/>
    </location>
</feature>
<dbReference type="RefSeq" id="WP_379898021.1">
    <property type="nucleotide sequence ID" value="NZ_JBHRTR010000007.1"/>
</dbReference>
<evidence type="ECO:0000313" key="3">
    <source>
        <dbReference type="EMBL" id="MFC3226180.1"/>
    </source>
</evidence>
<dbReference type="SUPFAM" id="SSF53474">
    <property type="entry name" value="alpha/beta-Hydrolases"/>
    <property type="match status" value="1"/>
</dbReference>
<dbReference type="InterPro" id="IPR050300">
    <property type="entry name" value="GDXG_lipolytic_enzyme"/>
</dbReference>
<organism evidence="3 4">
    <name type="scientific">Marinibaculum pumilum</name>
    <dbReference type="NCBI Taxonomy" id="1766165"/>
    <lineage>
        <taxon>Bacteria</taxon>
        <taxon>Pseudomonadati</taxon>
        <taxon>Pseudomonadota</taxon>
        <taxon>Alphaproteobacteria</taxon>
        <taxon>Rhodospirillales</taxon>
        <taxon>Rhodospirillaceae</taxon>
        <taxon>Marinibaculum</taxon>
    </lineage>
</organism>